<dbReference type="SUPFAM" id="SSF46785">
    <property type="entry name" value="Winged helix' DNA-binding domain"/>
    <property type="match status" value="1"/>
</dbReference>
<dbReference type="InterPro" id="IPR036390">
    <property type="entry name" value="WH_DNA-bd_sf"/>
</dbReference>
<dbReference type="Pfam" id="PF13545">
    <property type="entry name" value="HTH_Crp_2"/>
    <property type="match status" value="1"/>
</dbReference>
<dbReference type="PROSITE" id="PS00889">
    <property type="entry name" value="CNMP_BINDING_2"/>
    <property type="match status" value="1"/>
</dbReference>
<dbReference type="SMART" id="SM00419">
    <property type="entry name" value="HTH_CRP"/>
    <property type="match status" value="1"/>
</dbReference>
<dbReference type="SMART" id="SM00100">
    <property type="entry name" value="cNMP"/>
    <property type="match status" value="1"/>
</dbReference>
<proteinExistence type="predicted"/>
<dbReference type="CDD" id="cd00038">
    <property type="entry name" value="CAP_ED"/>
    <property type="match status" value="1"/>
</dbReference>
<gene>
    <name evidence="6" type="ORF">ABXR19_00460</name>
</gene>
<sequence>MSNKHAVSATALSTLPVFQGLEAAHLDEIARHAGMRRVARGVPVVRAGEVMDNVYFVLNGSMKVLICDEDGREVIFTIIGQGAVFGEMGMLDAAPRSASVVSAMATDLVVFSQADFLHIMKTHFDVCLRVMGNLAQRLRDADRKIESLALMDVYGRVARLLLDLAEPVDGKNVIRKKISKQDIAKMIGASREMVSRVMKDLIARGLVEEGGQGQLVLLEPMDAF</sequence>
<dbReference type="InterPro" id="IPR018490">
    <property type="entry name" value="cNMP-bd_dom_sf"/>
</dbReference>
<comment type="caution">
    <text evidence="6">The sequence shown here is derived from an EMBL/GenBank/DDBJ whole genome shotgun (WGS) entry which is preliminary data.</text>
</comment>
<feature type="domain" description="HTH crp-type" evidence="5">
    <location>
        <begin position="151"/>
        <end position="221"/>
    </location>
</feature>
<feature type="domain" description="Cyclic nucleotide-binding" evidence="4">
    <location>
        <begin position="17"/>
        <end position="137"/>
    </location>
</feature>
<dbReference type="InterPro" id="IPR012318">
    <property type="entry name" value="HTH_CRP"/>
</dbReference>
<dbReference type="InterPro" id="IPR018488">
    <property type="entry name" value="cNMP-bd_CS"/>
</dbReference>
<dbReference type="InterPro" id="IPR000595">
    <property type="entry name" value="cNMP-bd_dom"/>
</dbReference>
<evidence type="ECO:0000313" key="7">
    <source>
        <dbReference type="Proteomes" id="UP001549691"/>
    </source>
</evidence>
<evidence type="ECO:0000313" key="6">
    <source>
        <dbReference type="EMBL" id="MET7012641.1"/>
    </source>
</evidence>
<keyword evidence="1" id="KW-0805">Transcription regulation</keyword>
<protein>
    <submittedName>
        <fullName evidence="6">Cyclic nucleotide-binding domain-containing protein</fullName>
    </submittedName>
</protein>
<dbReference type="RefSeq" id="WP_354599104.1">
    <property type="nucleotide sequence ID" value="NZ_JBEWZI010000001.1"/>
</dbReference>
<dbReference type="CDD" id="cd00092">
    <property type="entry name" value="HTH_CRP"/>
    <property type="match status" value="1"/>
</dbReference>
<keyword evidence="2" id="KW-0238">DNA-binding</keyword>
<reference evidence="6 7" key="1">
    <citation type="submission" date="2024-07" db="EMBL/GenBank/DDBJ databases">
        <title>Uliginosibacterium flavum JJ3220;KACC:17644.</title>
        <authorList>
            <person name="Kim M.K."/>
        </authorList>
    </citation>
    <scope>NUCLEOTIDE SEQUENCE [LARGE SCALE GENOMIC DNA]</scope>
    <source>
        <strain evidence="6 7">KACC:17644</strain>
    </source>
</reference>
<dbReference type="PANTHER" id="PTHR24567">
    <property type="entry name" value="CRP FAMILY TRANSCRIPTIONAL REGULATORY PROTEIN"/>
    <property type="match status" value="1"/>
</dbReference>
<dbReference type="InterPro" id="IPR014710">
    <property type="entry name" value="RmlC-like_jellyroll"/>
</dbReference>
<dbReference type="PROSITE" id="PS50042">
    <property type="entry name" value="CNMP_BINDING_3"/>
    <property type="match status" value="1"/>
</dbReference>
<dbReference type="Proteomes" id="UP001549691">
    <property type="component" value="Unassembled WGS sequence"/>
</dbReference>
<dbReference type="Gene3D" id="1.10.10.10">
    <property type="entry name" value="Winged helix-like DNA-binding domain superfamily/Winged helix DNA-binding domain"/>
    <property type="match status" value="1"/>
</dbReference>
<keyword evidence="7" id="KW-1185">Reference proteome</keyword>
<evidence type="ECO:0000256" key="3">
    <source>
        <dbReference type="ARBA" id="ARBA00023163"/>
    </source>
</evidence>
<dbReference type="PROSITE" id="PS51063">
    <property type="entry name" value="HTH_CRP_2"/>
    <property type="match status" value="1"/>
</dbReference>
<dbReference type="EMBL" id="JBEWZI010000001">
    <property type="protein sequence ID" value="MET7012641.1"/>
    <property type="molecule type" value="Genomic_DNA"/>
</dbReference>
<dbReference type="SUPFAM" id="SSF51206">
    <property type="entry name" value="cAMP-binding domain-like"/>
    <property type="match status" value="1"/>
</dbReference>
<evidence type="ECO:0000256" key="2">
    <source>
        <dbReference type="ARBA" id="ARBA00023125"/>
    </source>
</evidence>
<dbReference type="Gene3D" id="2.60.120.10">
    <property type="entry name" value="Jelly Rolls"/>
    <property type="match status" value="1"/>
</dbReference>
<organism evidence="6 7">
    <name type="scientific">Uliginosibacterium flavum</name>
    <dbReference type="NCBI Taxonomy" id="1396831"/>
    <lineage>
        <taxon>Bacteria</taxon>
        <taxon>Pseudomonadati</taxon>
        <taxon>Pseudomonadota</taxon>
        <taxon>Betaproteobacteria</taxon>
        <taxon>Rhodocyclales</taxon>
        <taxon>Zoogloeaceae</taxon>
        <taxon>Uliginosibacterium</taxon>
    </lineage>
</organism>
<dbReference type="InterPro" id="IPR050397">
    <property type="entry name" value="Env_Response_Regulators"/>
</dbReference>
<dbReference type="Pfam" id="PF00027">
    <property type="entry name" value="cNMP_binding"/>
    <property type="match status" value="1"/>
</dbReference>
<accession>A0ABV2TFD8</accession>
<evidence type="ECO:0000259" key="5">
    <source>
        <dbReference type="PROSITE" id="PS51063"/>
    </source>
</evidence>
<dbReference type="InterPro" id="IPR036388">
    <property type="entry name" value="WH-like_DNA-bd_sf"/>
</dbReference>
<name>A0ABV2TFD8_9RHOO</name>
<evidence type="ECO:0000259" key="4">
    <source>
        <dbReference type="PROSITE" id="PS50042"/>
    </source>
</evidence>
<evidence type="ECO:0000256" key="1">
    <source>
        <dbReference type="ARBA" id="ARBA00023015"/>
    </source>
</evidence>
<dbReference type="PANTHER" id="PTHR24567:SF68">
    <property type="entry name" value="DNA-BINDING TRANSCRIPTIONAL DUAL REGULATOR CRP"/>
    <property type="match status" value="1"/>
</dbReference>
<keyword evidence="3" id="KW-0804">Transcription</keyword>